<dbReference type="AlphaFoldDB" id="A0A0P1AR59"/>
<dbReference type="GeneID" id="36409101"/>
<keyword evidence="2" id="KW-1185">Reference proteome</keyword>
<name>A0A0P1AR59_PLAHL</name>
<organism evidence="1 2">
    <name type="scientific">Plasmopara halstedii</name>
    <name type="common">Downy mildew of sunflower</name>
    <dbReference type="NCBI Taxonomy" id="4781"/>
    <lineage>
        <taxon>Eukaryota</taxon>
        <taxon>Sar</taxon>
        <taxon>Stramenopiles</taxon>
        <taxon>Oomycota</taxon>
        <taxon>Peronosporomycetes</taxon>
        <taxon>Peronosporales</taxon>
        <taxon>Peronosporaceae</taxon>
        <taxon>Plasmopara</taxon>
    </lineage>
</organism>
<evidence type="ECO:0000313" key="2">
    <source>
        <dbReference type="Proteomes" id="UP000054928"/>
    </source>
</evidence>
<dbReference type="EMBL" id="CCYD01000810">
    <property type="protein sequence ID" value="CEG43754.1"/>
    <property type="molecule type" value="Genomic_DNA"/>
</dbReference>
<reference evidence="2" key="1">
    <citation type="submission" date="2014-09" db="EMBL/GenBank/DDBJ databases">
        <authorList>
            <person name="Sharma Rahul"/>
            <person name="Thines Marco"/>
        </authorList>
    </citation>
    <scope>NUCLEOTIDE SEQUENCE [LARGE SCALE GENOMIC DNA]</scope>
</reference>
<proteinExistence type="predicted"/>
<dbReference type="RefSeq" id="XP_024580123.1">
    <property type="nucleotide sequence ID" value="XM_024729779.1"/>
</dbReference>
<evidence type="ECO:0000313" key="1">
    <source>
        <dbReference type="EMBL" id="CEG43754.1"/>
    </source>
</evidence>
<protein>
    <submittedName>
        <fullName evidence="1">Uncharacterized protein</fullName>
    </submittedName>
</protein>
<dbReference type="Proteomes" id="UP000054928">
    <property type="component" value="Unassembled WGS sequence"/>
</dbReference>
<sequence length="71" mass="7936">MGDDISNESDKDSLFCEAKQIHIASEFAQRMMNSTINTVSDSGNNGRVLMQLRWMELRVAGEPKTSKQSEA</sequence>
<accession>A0A0P1AR59</accession>